<accession>A0A498K8J3</accession>
<reference evidence="1 2" key="1">
    <citation type="submission" date="2018-10" db="EMBL/GenBank/DDBJ databases">
        <title>A high-quality apple genome assembly.</title>
        <authorList>
            <person name="Hu J."/>
        </authorList>
    </citation>
    <scope>NUCLEOTIDE SEQUENCE [LARGE SCALE GENOMIC DNA]</scope>
    <source>
        <strain evidence="2">cv. HFTH1</strain>
        <tissue evidence="1">Young leaf</tissue>
    </source>
</reference>
<dbReference type="AlphaFoldDB" id="A0A498K8J3"/>
<gene>
    <name evidence="1" type="ORF">DVH24_002712</name>
</gene>
<keyword evidence="2" id="KW-1185">Reference proteome</keyword>
<dbReference type="EMBL" id="RDQH01000329">
    <property type="protein sequence ID" value="RXI02634.1"/>
    <property type="molecule type" value="Genomic_DNA"/>
</dbReference>
<protein>
    <submittedName>
        <fullName evidence="1">Uncharacterized protein</fullName>
    </submittedName>
</protein>
<proteinExistence type="predicted"/>
<name>A0A498K8J3_MALDO</name>
<organism evidence="1 2">
    <name type="scientific">Malus domestica</name>
    <name type="common">Apple</name>
    <name type="synonym">Pyrus malus</name>
    <dbReference type="NCBI Taxonomy" id="3750"/>
    <lineage>
        <taxon>Eukaryota</taxon>
        <taxon>Viridiplantae</taxon>
        <taxon>Streptophyta</taxon>
        <taxon>Embryophyta</taxon>
        <taxon>Tracheophyta</taxon>
        <taxon>Spermatophyta</taxon>
        <taxon>Magnoliopsida</taxon>
        <taxon>eudicotyledons</taxon>
        <taxon>Gunneridae</taxon>
        <taxon>Pentapetalae</taxon>
        <taxon>rosids</taxon>
        <taxon>fabids</taxon>
        <taxon>Rosales</taxon>
        <taxon>Rosaceae</taxon>
        <taxon>Amygdaloideae</taxon>
        <taxon>Maleae</taxon>
        <taxon>Malus</taxon>
    </lineage>
</organism>
<sequence>MTLFPSWPRVGRPPSSLHLLDFSLGFHFSLTNLGFSLHSTRSLSLSIFIENLIPQRFLKTCKFDFDHFIQISQSSAQNLENIGLCFRLHPLSWERSLRAFCVHPSEVLDL</sequence>
<comment type="caution">
    <text evidence="1">The sequence shown here is derived from an EMBL/GenBank/DDBJ whole genome shotgun (WGS) entry which is preliminary data.</text>
</comment>
<dbReference type="Proteomes" id="UP000290289">
    <property type="component" value="Chromosome 3"/>
</dbReference>
<evidence type="ECO:0000313" key="2">
    <source>
        <dbReference type="Proteomes" id="UP000290289"/>
    </source>
</evidence>
<evidence type="ECO:0000313" key="1">
    <source>
        <dbReference type="EMBL" id="RXI02634.1"/>
    </source>
</evidence>